<proteinExistence type="predicted"/>
<name>A0A165G0P6_XYLHT</name>
<evidence type="ECO:0000313" key="2">
    <source>
        <dbReference type="Proteomes" id="UP000076632"/>
    </source>
</evidence>
<gene>
    <name evidence="1" type="ORF">L228DRAFT_248324</name>
</gene>
<evidence type="ECO:0000313" key="1">
    <source>
        <dbReference type="EMBL" id="KZF21601.1"/>
    </source>
</evidence>
<dbReference type="AlphaFoldDB" id="A0A165G0P6"/>
<sequence length="62" mass="7094">MENPVLRLATKRHDMNLDSNRTGNGAIIWPPGLPSEDIPFNDNEVNEYLYSCLEELTKKYLG</sequence>
<protein>
    <submittedName>
        <fullName evidence="1">Uncharacterized protein</fullName>
    </submittedName>
</protein>
<dbReference type="InParanoid" id="A0A165G0P6"/>
<dbReference type="GeneID" id="28897965"/>
<organism evidence="1 2">
    <name type="scientific">Xylona heveae (strain CBS 132557 / TC161)</name>
    <dbReference type="NCBI Taxonomy" id="1328760"/>
    <lineage>
        <taxon>Eukaryota</taxon>
        <taxon>Fungi</taxon>
        <taxon>Dikarya</taxon>
        <taxon>Ascomycota</taxon>
        <taxon>Pezizomycotina</taxon>
        <taxon>Xylonomycetes</taxon>
        <taxon>Xylonales</taxon>
        <taxon>Xylonaceae</taxon>
        <taxon>Xylona</taxon>
    </lineage>
</organism>
<keyword evidence="2" id="KW-1185">Reference proteome</keyword>
<dbReference type="EMBL" id="KV407460">
    <property type="protein sequence ID" value="KZF21601.1"/>
    <property type="molecule type" value="Genomic_DNA"/>
</dbReference>
<reference evidence="1 2" key="1">
    <citation type="journal article" date="2016" name="Fungal Biol.">
        <title>The genome of Xylona heveae provides a window into fungal endophytism.</title>
        <authorList>
            <person name="Gazis R."/>
            <person name="Kuo A."/>
            <person name="Riley R."/>
            <person name="LaButti K."/>
            <person name="Lipzen A."/>
            <person name="Lin J."/>
            <person name="Amirebrahimi M."/>
            <person name="Hesse C.N."/>
            <person name="Spatafora J.W."/>
            <person name="Henrissat B."/>
            <person name="Hainaut M."/>
            <person name="Grigoriev I.V."/>
            <person name="Hibbett D.S."/>
        </authorList>
    </citation>
    <scope>NUCLEOTIDE SEQUENCE [LARGE SCALE GENOMIC DNA]</scope>
    <source>
        <strain evidence="1 2">TC161</strain>
    </source>
</reference>
<dbReference type="Proteomes" id="UP000076632">
    <property type="component" value="Unassembled WGS sequence"/>
</dbReference>
<dbReference type="RefSeq" id="XP_018187156.1">
    <property type="nucleotide sequence ID" value="XM_018332828.1"/>
</dbReference>
<accession>A0A165G0P6</accession>